<keyword evidence="2" id="KW-0862">Zinc</keyword>
<keyword evidence="2" id="KW-0863">Zinc-finger</keyword>
<dbReference type="AlphaFoldDB" id="D6YS96"/>
<dbReference type="Pfam" id="PF04434">
    <property type="entry name" value="SWIM"/>
    <property type="match status" value="1"/>
</dbReference>
<proteinExistence type="predicted"/>
<keyword evidence="7" id="KW-1185">Reference proteome</keyword>
<dbReference type="RefSeq" id="WP_013182647.1">
    <property type="nucleotide sequence ID" value="NC_014225.1"/>
</dbReference>
<evidence type="ECO:0000256" key="2">
    <source>
        <dbReference type="PROSITE-ProRule" id="PRU00325"/>
    </source>
</evidence>
<dbReference type="SUPFAM" id="SSF52540">
    <property type="entry name" value="P-loop containing nucleoside triphosphate hydrolases"/>
    <property type="match status" value="2"/>
</dbReference>
<dbReference type="CDD" id="cd18793">
    <property type="entry name" value="SF2_C_SNF"/>
    <property type="match status" value="1"/>
</dbReference>
<dbReference type="InterPro" id="IPR001650">
    <property type="entry name" value="Helicase_C-like"/>
</dbReference>
<evidence type="ECO:0000313" key="7">
    <source>
        <dbReference type="Proteomes" id="UP000001505"/>
    </source>
</evidence>
<evidence type="ECO:0000313" key="6">
    <source>
        <dbReference type="EMBL" id="ADI38941.1"/>
    </source>
</evidence>
<dbReference type="InterPro" id="IPR038718">
    <property type="entry name" value="SNF2-like_sf"/>
</dbReference>
<dbReference type="GO" id="GO:0005524">
    <property type="term" value="F:ATP binding"/>
    <property type="evidence" value="ECO:0007669"/>
    <property type="project" value="InterPro"/>
</dbReference>
<dbReference type="PROSITE" id="PS50966">
    <property type="entry name" value="ZF_SWIM"/>
    <property type="match status" value="1"/>
</dbReference>
<keyword evidence="1" id="KW-0378">Hydrolase</keyword>
<feature type="domain" description="Helicase C-terminal" evidence="5">
    <location>
        <begin position="993"/>
        <end position="1146"/>
    </location>
</feature>
<feature type="domain" description="SWIM-type" evidence="3">
    <location>
        <begin position="55"/>
        <end position="92"/>
    </location>
</feature>
<dbReference type="Pfam" id="PF00271">
    <property type="entry name" value="Helicase_C"/>
    <property type="match status" value="1"/>
</dbReference>
<dbReference type="CDD" id="cd18012">
    <property type="entry name" value="DEXQc_arch_SWI2_SNF2"/>
    <property type="match status" value="1"/>
</dbReference>
<keyword evidence="6" id="KW-0547">Nucleotide-binding</keyword>
<organism evidence="6 7">
    <name type="scientific">Waddlia chondrophila (strain ATCC VR-1470 / WSU 86-1044)</name>
    <dbReference type="NCBI Taxonomy" id="716544"/>
    <lineage>
        <taxon>Bacteria</taxon>
        <taxon>Pseudomonadati</taxon>
        <taxon>Chlamydiota</taxon>
        <taxon>Chlamydiia</taxon>
        <taxon>Parachlamydiales</taxon>
        <taxon>Waddliaceae</taxon>
        <taxon>Waddlia</taxon>
    </lineage>
</organism>
<sequence>MINFRTLKKDFSPAILNEGKQLFEQKTVLSAKILSLTADAVRLSCRVLGNYDNSYECEIEIDRLDSSVIDSDCDCSYKYDCQHLAAVVFYLEEYLDKLVVVYSNESSIEDSKDIDDDEKETIMKTIEEAKTKEVLRKGNKQKKELLEEYVSASMILGQSPFFVPEEQIPEDKAELLLIYSIDKNVSNKVDIQLALRLPSRSKPLNIPNIAAFLDSIRYSEKLFIGNKRFHFSKKSFNKMGLGILEILLDHLKCSSETEDKAARIGYMNMEAFGSILAHAHRQATENLQTLVGSEEGERRSLVVQGIYRESLEEPLTTSNCSALLRFELEYLEVSSPKILLNPTLVVEDKLIKVLEDALLFECSEPGMIYQGTYYRFDPAIRRCHLKNLFPIRDMVIPEPLFGTFVENSLPELLRFAEVANQETIENFVTLPFAGKLEAECEICYLDGELEATLHFLYDKIKVPASSNHLELSDVDPFVTEDGIVARNLTEERRIIDALFQDFIFDAKQGCFSVKSEKKIVEFMTEVIPQNQEIVQFICPENLLDQFLYDDTTFTLKLKETDRIDLYEVDLKVNGYLNGLTLDLLWECLASRRSFIEMDRSNSKKGEAKKNKILVLDLDRLAPVVQIFDELGINQLDDHKEQKPLWSLASINFKQFERLPIEFSMSKKLREIQKQMISTEVSEVKVVPKEINAELREYQKQGVGWLEQLRTMHLNGVLADDMGLGKTLQAIISLTQYKKDHPDSLSIVICPTSLVYNWKEEFTKFNQKLKVLPIDGTPQQRKKLIDGLKKYDVAITSYSLLQKDIKEYKKIDFGYVILDEAQHIKNRATRNAKSVKMLNCAHRLILTGTPIENSLEELWSLFDFLMPGLLSSYDRFVEKYIRHPSQGAKDNLENLRRKLSPFILRRMKKDVLAELPPVSEIVYHCHLSQEQKELYSSYAKSAREELSQLVKKEGFDKVQIHVLATLTRLKQICCHPAIFAKEKAEDGDSSKYDMLVELLQTLIEGGHKTVIFSQYTKMLQIMRKDLQTLGIRFEYLDGATKNRMNIVKKFNEDHNIPVFLVSLKAGGSGLNLVGADTVIHYDMWWNPAVENQATDRVHRIGQTRSVSSYKLVTMGTIEEKILELQERKKGLVKKVINTDEEAISKLTWEEVLELLQT</sequence>
<keyword evidence="6" id="KW-0347">Helicase</keyword>
<gene>
    <name evidence="6" type="ordered locus">wcw_1595</name>
</gene>
<dbReference type="GO" id="GO:0008270">
    <property type="term" value="F:zinc ion binding"/>
    <property type="evidence" value="ECO:0007669"/>
    <property type="project" value="UniProtKB-KW"/>
</dbReference>
<dbReference type="Proteomes" id="UP000001505">
    <property type="component" value="Chromosome"/>
</dbReference>
<protein>
    <submittedName>
        <fullName evidence="6">SWI/SNF helicase 2 family protein</fullName>
    </submittedName>
</protein>
<dbReference type="HOGENOM" id="CLU_000315_21_4_0"/>
<dbReference type="PROSITE" id="PS51192">
    <property type="entry name" value="HELICASE_ATP_BIND_1"/>
    <property type="match status" value="1"/>
</dbReference>
<dbReference type="PANTHER" id="PTHR10799">
    <property type="entry name" value="SNF2/RAD54 HELICASE FAMILY"/>
    <property type="match status" value="1"/>
</dbReference>
<dbReference type="Pfam" id="PF00176">
    <property type="entry name" value="SNF2-rel_dom"/>
    <property type="match status" value="1"/>
</dbReference>
<accession>D6YS96</accession>
<keyword evidence="2" id="KW-0479">Metal-binding</keyword>
<dbReference type="OrthoDB" id="9760715at2"/>
<dbReference type="InterPro" id="IPR013663">
    <property type="entry name" value="Helicase_SWF/SNF/SWI_bac"/>
</dbReference>
<dbReference type="InterPro" id="IPR049730">
    <property type="entry name" value="SNF2/RAD54-like_C"/>
</dbReference>
<dbReference type="STRING" id="716544.wcw_1595"/>
<dbReference type="Pfam" id="PF08455">
    <property type="entry name" value="SNF2_assoc"/>
    <property type="match status" value="1"/>
</dbReference>
<reference evidence="6 7" key="1">
    <citation type="journal article" date="2010" name="PLoS ONE">
        <title>The Waddlia genome: a window into chlamydial biology.</title>
        <authorList>
            <person name="Bertelli C."/>
            <person name="Collyn F."/>
            <person name="Croxatto A."/>
            <person name="Ruckert C."/>
            <person name="Polkinghorne A."/>
            <person name="Kebbi-Beghdadi C."/>
            <person name="Goesmann A."/>
            <person name="Vaughan L."/>
            <person name="Greub G."/>
        </authorList>
    </citation>
    <scope>NUCLEOTIDE SEQUENCE [LARGE SCALE GENOMIC DNA]</scope>
    <source>
        <strain evidence="7">ATCC VR-1470 / WSU 86-1044</strain>
    </source>
</reference>
<dbReference type="InterPro" id="IPR014001">
    <property type="entry name" value="Helicase_ATP-bd"/>
</dbReference>
<dbReference type="SMART" id="SM00487">
    <property type="entry name" value="DEXDc"/>
    <property type="match status" value="1"/>
</dbReference>
<dbReference type="PROSITE" id="PS51194">
    <property type="entry name" value="HELICASE_CTER"/>
    <property type="match status" value="1"/>
</dbReference>
<dbReference type="Gene3D" id="3.40.50.300">
    <property type="entry name" value="P-loop containing nucleotide triphosphate hydrolases"/>
    <property type="match status" value="1"/>
</dbReference>
<dbReference type="KEGG" id="wch:wcw_1595"/>
<dbReference type="EMBL" id="CP001928">
    <property type="protein sequence ID" value="ADI38941.1"/>
    <property type="molecule type" value="Genomic_DNA"/>
</dbReference>
<keyword evidence="6" id="KW-0067">ATP-binding</keyword>
<evidence type="ECO:0000259" key="3">
    <source>
        <dbReference type="PROSITE" id="PS50966"/>
    </source>
</evidence>
<feature type="domain" description="Helicase ATP-binding" evidence="4">
    <location>
        <begin position="706"/>
        <end position="867"/>
    </location>
</feature>
<dbReference type="InterPro" id="IPR007527">
    <property type="entry name" value="Znf_SWIM"/>
</dbReference>
<dbReference type="eggNOG" id="COG0553">
    <property type="taxonomic scope" value="Bacteria"/>
</dbReference>
<dbReference type="GO" id="GO:0004386">
    <property type="term" value="F:helicase activity"/>
    <property type="evidence" value="ECO:0007669"/>
    <property type="project" value="UniProtKB-KW"/>
</dbReference>
<dbReference type="Gene3D" id="3.40.50.10810">
    <property type="entry name" value="Tandem AAA-ATPase domain"/>
    <property type="match status" value="1"/>
</dbReference>
<dbReference type="InterPro" id="IPR000330">
    <property type="entry name" value="SNF2_N"/>
</dbReference>
<name>D6YS96_WADCW</name>
<evidence type="ECO:0000259" key="5">
    <source>
        <dbReference type="PROSITE" id="PS51194"/>
    </source>
</evidence>
<dbReference type="FunFam" id="3.40.50.300:FF:000533">
    <property type="entry name" value="Helicase, Snf2 family"/>
    <property type="match status" value="1"/>
</dbReference>
<dbReference type="GO" id="GO:0016787">
    <property type="term" value="F:hydrolase activity"/>
    <property type="evidence" value="ECO:0007669"/>
    <property type="project" value="UniProtKB-KW"/>
</dbReference>
<evidence type="ECO:0000259" key="4">
    <source>
        <dbReference type="PROSITE" id="PS51192"/>
    </source>
</evidence>
<dbReference type="InterPro" id="IPR027417">
    <property type="entry name" value="P-loop_NTPase"/>
</dbReference>
<dbReference type="SMART" id="SM00490">
    <property type="entry name" value="HELICc"/>
    <property type="match status" value="1"/>
</dbReference>
<evidence type="ECO:0000256" key="1">
    <source>
        <dbReference type="ARBA" id="ARBA00022801"/>
    </source>
</evidence>